<dbReference type="Gene3D" id="3.40.30.10">
    <property type="entry name" value="Glutaredoxin"/>
    <property type="match status" value="1"/>
</dbReference>
<dbReference type="PROSITE" id="PS01265">
    <property type="entry name" value="TPX"/>
    <property type="match status" value="1"/>
</dbReference>
<dbReference type="PROSITE" id="PS51352">
    <property type="entry name" value="THIOREDOXIN_2"/>
    <property type="match status" value="1"/>
</dbReference>
<dbReference type="Pfam" id="PF08534">
    <property type="entry name" value="Redoxin"/>
    <property type="match status" value="1"/>
</dbReference>
<protein>
    <recommendedName>
        <fullName evidence="6">Thiol peroxidase</fullName>
        <shortName evidence="6">Tpx</shortName>
        <ecNumber evidence="6">1.11.1.24</ecNumber>
    </recommendedName>
    <alternativeName>
        <fullName evidence="6">Peroxiredoxin tpx</fullName>
        <shortName evidence="6">Prx</shortName>
    </alternativeName>
    <alternativeName>
        <fullName evidence="6">Thioredoxin peroxidase</fullName>
    </alternativeName>
    <alternativeName>
        <fullName evidence="6">Thioredoxin-dependent peroxiredoxin</fullName>
    </alternativeName>
</protein>
<evidence type="ECO:0000256" key="6">
    <source>
        <dbReference type="HAMAP-Rule" id="MF_00269"/>
    </source>
</evidence>
<comment type="similarity">
    <text evidence="6">Belongs to the peroxiredoxin family. Tpx subfamily.</text>
</comment>
<keyword evidence="2 6" id="KW-0049">Antioxidant</keyword>
<keyword evidence="5 6" id="KW-0676">Redox-active center</keyword>
<evidence type="ECO:0000256" key="3">
    <source>
        <dbReference type="ARBA" id="ARBA00023002"/>
    </source>
</evidence>
<evidence type="ECO:0000256" key="4">
    <source>
        <dbReference type="ARBA" id="ARBA00023157"/>
    </source>
</evidence>
<keyword evidence="4 6" id="KW-1015">Disulfide bond</keyword>
<dbReference type="SUPFAM" id="SSF52833">
    <property type="entry name" value="Thioredoxin-like"/>
    <property type="match status" value="1"/>
</dbReference>
<organism evidence="8 9">
    <name type="scientific">Marinicella litoralis</name>
    <dbReference type="NCBI Taxonomy" id="644220"/>
    <lineage>
        <taxon>Bacteria</taxon>
        <taxon>Pseudomonadati</taxon>
        <taxon>Pseudomonadota</taxon>
        <taxon>Gammaproteobacteria</taxon>
        <taxon>Lysobacterales</taxon>
        <taxon>Marinicellaceae</taxon>
        <taxon>Marinicella</taxon>
    </lineage>
</organism>
<dbReference type="PANTHER" id="PTHR43110">
    <property type="entry name" value="THIOL PEROXIDASE"/>
    <property type="match status" value="1"/>
</dbReference>
<dbReference type="InterPro" id="IPR013740">
    <property type="entry name" value="Redoxin"/>
</dbReference>
<dbReference type="CDD" id="cd03014">
    <property type="entry name" value="PRX_Atyp2cys"/>
    <property type="match status" value="1"/>
</dbReference>
<dbReference type="HAMAP" id="MF_00269">
    <property type="entry name" value="Tpx"/>
    <property type="match status" value="1"/>
</dbReference>
<dbReference type="InterPro" id="IPR050455">
    <property type="entry name" value="Tpx_Peroxidase_subfamily"/>
</dbReference>
<comment type="catalytic activity">
    <reaction evidence="6">
        <text>a hydroperoxide + [thioredoxin]-dithiol = an alcohol + [thioredoxin]-disulfide + H2O</text>
        <dbReference type="Rhea" id="RHEA:62620"/>
        <dbReference type="Rhea" id="RHEA-COMP:10698"/>
        <dbReference type="Rhea" id="RHEA-COMP:10700"/>
        <dbReference type="ChEBI" id="CHEBI:15377"/>
        <dbReference type="ChEBI" id="CHEBI:29950"/>
        <dbReference type="ChEBI" id="CHEBI:30879"/>
        <dbReference type="ChEBI" id="CHEBI:35924"/>
        <dbReference type="ChEBI" id="CHEBI:50058"/>
        <dbReference type="EC" id="1.11.1.24"/>
    </reaction>
</comment>
<dbReference type="InterPro" id="IPR002065">
    <property type="entry name" value="TPX"/>
</dbReference>
<evidence type="ECO:0000256" key="5">
    <source>
        <dbReference type="ARBA" id="ARBA00023284"/>
    </source>
</evidence>
<keyword evidence="3 6" id="KW-0560">Oxidoreductase</keyword>
<evidence type="ECO:0000256" key="1">
    <source>
        <dbReference type="ARBA" id="ARBA00022559"/>
    </source>
</evidence>
<dbReference type="PANTHER" id="PTHR43110:SF1">
    <property type="entry name" value="THIOL PEROXIDASE"/>
    <property type="match status" value="1"/>
</dbReference>
<sequence length="193" mass="20829">MTLCICLKFCLSHLKVNGKLIVFGLKHMATINFKGNPIQTQGDFPQVGDQAPELKLVLADLSEATLADFAGKKVIFNIFPSVDTAVCALQLKTFSQKASQLDDVVMLFASMDLPFALNRFCAAEGVDNAVTASDFRHHSLAENYGVKMTQGPLAGLYARATLVLNADHQVVHAELVDDVVNEPDYDAAMAALG</sequence>
<evidence type="ECO:0000313" key="8">
    <source>
        <dbReference type="EMBL" id="TDR14646.1"/>
    </source>
</evidence>
<gene>
    <name evidence="6" type="primary">tpx</name>
    <name evidence="8" type="ORF">C8D91_2917</name>
</gene>
<dbReference type="GO" id="GO:0008379">
    <property type="term" value="F:thioredoxin peroxidase activity"/>
    <property type="evidence" value="ECO:0007669"/>
    <property type="project" value="UniProtKB-UniRule"/>
</dbReference>
<comment type="function">
    <text evidence="6">Thiol-specific peroxidase that catalyzes the reduction of hydrogen peroxide and organic hydroperoxides to water and alcohols, respectively. Plays a role in cell protection against oxidative stress by detoxifying peroxides.</text>
</comment>
<accession>A0A4R6X6L6</accession>
<reference evidence="8 9" key="1">
    <citation type="submission" date="2019-03" db="EMBL/GenBank/DDBJ databases">
        <title>Genomic Encyclopedia of Type Strains, Phase IV (KMG-IV): sequencing the most valuable type-strain genomes for metagenomic binning, comparative biology and taxonomic classification.</title>
        <authorList>
            <person name="Goeker M."/>
        </authorList>
    </citation>
    <scope>NUCLEOTIDE SEQUENCE [LARGE SCALE GENOMIC DNA]</scope>
    <source>
        <strain evidence="8 9">DSM 25488</strain>
    </source>
</reference>
<evidence type="ECO:0000256" key="2">
    <source>
        <dbReference type="ARBA" id="ARBA00022862"/>
    </source>
</evidence>
<dbReference type="EC" id="1.11.1.24" evidence="6"/>
<dbReference type="EMBL" id="SNZB01000009">
    <property type="protein sequence ID" value="TDR14646.1"/>
    <property type="molecule type" value="Genomic_DNA"/>
</dbReference>
<dbReference type="NCBIfam" id="NF001808">
    <property type="entry name" value="PRK00522.1"/>
    <property type="match status" value="1"/>
</dbReference>
<evidence type="ECO:0000313" key="9">
    <source>
        <dbReference type="Proteomes" id="UP000295724"/>
    </source>
</evidence>
<dbReference type="InterPro" id="IPR036249">
    <property type="entry name" value="Thioredoxin-like_sf"/>
</dbReference>
<feature type="disulfide bond" description="Redox-active" evidence="6">
    <location>
        <begin position="87"/>
        <end position="121"/>
    </location>
</feature>
<dbReference type="Proteomes" id="UP000295724">
    <property type="component" value="Unassembled WGS sequence"/>
</dbReference>
<feature type="active site" description="Cysteine sulfenic acid (-SOH) intermediate" evidence="6">
    <location>
        <position position="87"/>
    </location>
</feature>
<proteinExistence type="inferred from homology"/>
<keyword evidence="1 6" id="KW-0575">Peroxidase</keyword>
<feature type="domain" description="Thioredoxin" evidence="7">
    <location>
        <begin position="45"/>
        <end position="193"/>
    </location>
</feature>
<comment type="subunit">
    <text evidence="6">Homodimer.</text>
</comment>
<comment type="caution">
    <text evidence="8">The sequence shown here is derived from an EMBL/GenBank/DDBJ whole genome shotgun (WGS) entry which is preliminary data.</text>
</comment>
<dbReference type="AlphaFoldDB" id="A0A4R6X6L6"/>
<comment type="miscellaneous">
    <text evidence="6">The active site is a conserved redox-active cysteine residue, the peroxidatic cysteine (C(P)), which makes the nucleophilic attack on the peroxide substrate. The peroxide oxidizes the C(P)-SH to cysteine sulfenic acid (C(P)-SOH), which then reacts with another cysteine residue, the resolving cysteine (C(R)), to form a disulfide bridge. The disulfide is subsequently reduced by an appropriate electron donor to complete the catalytic cycle. In this atypical 2-Cys peroxiredoxin, C(R) is present in the same subunit to form an intramolecular disulfide. The disulfide is subsequently reduced by thioredoxin.</text>
</comment>
<keyword evidence="9" id="KW-1185">Reference proteome</keyword>
<dbReference type="InterPro" id="IPR013766">
    <property type="entry name" value="Thioredoxin_domain"/>
</dbReference>
<dbReference type="InterPro" id="IPR018219">
    <property type="entry name" value="Tpx_CS"/>
</dbReference>
<evidence type="ECO:0000259" key="7">
    <source>
        <dbReference type="PROSITE" id="PS51352"/>
    </source>
</evidence>
<name>A0A4R6X6L6_9GAMM</name>